<dbReference type="Proteomes" id="UP000507470">
    <property type="component" value="Unassembled WGS sequence"/>
</dbReference>
<dbReference type="EMBL" id="CACVKT020001914">
    <property type="protein sequence ID" value="CAC5373571.1"/>
    <property type="molecule type" value="Genomic_DNA"/>
</dbReference>
<protein>
    <submittedName>
        <fullName evidence="2">Uncharacterized protein</fullName>
    </submittedName>
</protein>
<keyword evidence="1" id="KW-0732">Signal</keyword>
<dbReference type="PANTHER" id="PTHR10697">
    <property type="entry name" value="MAMMALIAN EPENDYMIN-RELATED PROTEIN 1"/>
    <property type="match status" value="1"/>
</dbReference>
<feature type="signal peptide" evidence="1">
    <location>
        <begin position="1"/>
        <end position="19"/>
    </location>
</feature>
<name>A0A6J8AUE2_MYTCO</name>
<dbReference type="AlphaFoldDB" id="A0A6J8AUE2"/>
<feature type="chain" id="PRO_5026835818" evidence="1">
    <location>
        <begin position="20"/>
        <end position="212"/>
    </location>
</feature>
<evidence type="ECO:0000313" key="2">
    <source>
        <dbReference type="EMBL" id="CAC5373571.1"/>
    </source>
</evidence>
<dbReference type="Pfam" id="PF00811">
    <property type="entry name" value="Ependymin"/>
    <property type="match status" value="1"/>
</dbReference>
<organism evidence="2 3">
    <name type="scientific">Mytilus coruscus</name>
    <name type="common">Sea mussel</name>
    <dbReference type="NCBI Taxonomy" id="42192"/>
    <lineage>
        <taxon>Eukaryota</taxon>
        <taxon>Metazoa</taxon>
        <taxon>Spiralia</taxon>
        <taxon>Lophotrochozoa</taxon>
        <taxon>Mollusca</taxon>
        <taxon>Bivalvia</taxon>
        <taxon>Autobranchia</taxon>
        <taxon>Pteriomorphia</taxon>
        <taxon>Mytilida</taxon>
        <taxon>Mytiloidea</taxon>
        <taxon>Mytilidae</taxon>
        <taxon>Mytilinae</taxon>
        <taxon>Mytilus</taxon>
    </lineage>
</organism>
<dbReference type="InterPro" id="IPR001299">
    <property type="entry name" value="Ependymin"/>
</dbReference>
<dbReference type="PANTHER" id="PTHR10697:SF13">
    <property type="entry name" value="RICIN B LECTIN DOMAIN-CONTAINING PROTEIN"/>
    <property type="match status" value="1"/>
</dbReference>
<proteinExistence type="predicted"/>
<dbReference type="GO" id="GO:0005576">
    <property type="term" value="C:extracellular region"/>
    <property type="evidence" value="ECO:0007669"/>
    <property type="project" value="InterPro"/>
</dbReference>
<keyword evidence="3" id="KW-1185">Reference proteome</keyword>
<dbReference type="GO" id="GO:0005764">
    <property type="term" value="C:lysosome"/>
    <property type="evidence" value="ECO:0007669"/>
    <property type="project" value="TreeGrafter"/>
</dbReference>
<gene>
    <name evidence="2" type="ORF">MCOR_11290</name>
</gene>
<sequence length="212" mass="23546">METYLLVVSLVVFVGQAYSCCMPQKLEGKVGMSIGLKNNGDPLGITAMYDKWSMDTTIAKGYLSGTLYIKGYEVHQEIFQDYSQGIQYELVMENCTVKPLPLAFKPVGGKFCMPPSSKIMTSYNGLADDTLDFDMYLIPFHGGQETMSLTRKDCAPLSESFLTQEGIFNIGFMGLTEGITDPSVFDMPETCKVLQGSMRKRDVRQSPFIPSI</sequence>
<dbReference type="GO" id="GO:0005509">
    <property type="term" value="F:calcium ion binding"/>
    <property type="evidence" value="ECO:0007669"/>
    <property type="project" value="InterPro"/>
</dbReference>
<reference evidence="2 3" key="1">
    <citation type="submission" date="2020-06" db="EMBL/GenBank/DDBJ databases">
        <authorList>
            <person name="Li R."/>
            <person name="Bekaert M."/>
        </authorList>
    </citation>
    <scope>NUCLEOTIDE SEQUENCE [LARGE SCALE GENOMIC DNA]</scope>
    <source>
        <strain evidence="3">wild</strain>
    </source>
</reference>
<evidence type="ECO:0000313" key="3">
    <source>
        <dbReference type="Proteomes" id="UP000507470"/>
    </source>
</evidence>
<accession>A0A6J8AUE2</accession>
<dbReference type="OrthoDB" id="6084362at2759"/>
<evidence type="ECO:0000256" key="1">
    <source>
        <dbReference type="SAM" id="SignalP"/>
    </source>
</evidence>
<dbReference type="GO" id="GO:0007160">
    <property type="term" value="P:cell-matrix adhesion"/>
    <property type="evidence" value="ECO:0007669"/>
    <property type="project" value="InterPro"/>
</dbReference>